<dbReference type="Gene3D" id="1.10.30.50">
    <property type="match status" value="1"/>
</dbReference>
<dbReference type="Pfam" id="PF01844">
    <property type="entry name" value="HNH"/>
    <property type="match status" value="1"/>
</dbReference>
<dbReference type="InterPro" id="IPR003870">
    <property type="entry name" value="DUF222"/>
</dbReference>
<keyword evidence="4" id="KW-1185">Reference proteome</keyword>
<comment type="caution">
    <text evidence="3">The sequence shown here is derived from an EMBL/GenBank/DDBJ whole genome shotgun (WGS) entry which is preliminary data.</text>
</comment>
<dbReference type="EMBL" id="JBHSKD010000027">
    <property type="protein sequence ID" value="MFC5179319.1"/>
    <property type="molecule type" value="Genomic_DNA"/>
</dbReference>
<dbReference type="RefSeq" id="WP_378593350.1">
    <property type="nucleotide sequence ID" value="NZ_JBHSKD010000027.1"/>
</dbReference>
<dbReference type="InterPro" id="IPR003615">
    <property type="entry name" value="HNH_nuc"/>
</dbReference>
<gene>
    <name evidence="3" type="ORF">ACFPGP_21740</name>
</gene>
<dbReference type="InterPro" id="IPR002711">
    <property type="entry name" value="HNH"/>
</dbReference>
<evidence type="ECO:0000313" key="3">
    <source>
        <dbReference type="EMBL" id="MFC5179319.1"/>
    </source>
</evidence>
<dbReference type="Proteomes" id="UP001596087">
    <property type="component" value="Unassembled WGS sequence"/>
</dbReference>
<dbReference type="Pfam" id="PF02720">
    <property type="entry name" value="DUF222"/>
    <property type="match status" value="1"/>
</dbReference>
<organism evidence="3 4">
    <name type="scientific">Nocardioides taihuensis</name>
    <dbReference type="NCBI Taxonomy" id="1835606"/>
    <lineage>
        <taxon>Bacteria</taxon>
        <taxon>Bacillati</taxon>
        <taxon>Actinomycetota</taxon>
        <taxon>Actinomycetes</taxon>
        <taxon>Propionibacteriales</taxon>
        <taxon>Nocardioidaceae</taxon>
        <taxon>Nocardioides</taxon>
    </lineage>
</organism>
<protein>
    <submittedName>
        <fullName evidence="3">DUF222 domain-containing protein</fullName>
    </submittedName>
</protein>
<comment type="similarity">
    <text evidence="1">Belongs to the Rv1128c/1148c/1588c/1702c/1945/3466 family.</text>
</comment>
<accession>A0ABW0BPI8</accession>
<dbReference type="CDD" id="cd00085">
    <property type="entry name" value="HNHc"/>
    <property type="match status" value="1"/>
</dbReference>
<feature type="domain" description="HNH nuclease" evidence="2">
    <location>
        <begin position="343"/>
        <end position="393"/>
    </location>
</feature>
<evidence type="ECO:0000313" key="4">
    <source>
        <dbReference type="Proteomes" id="UP001596087"/>
    </source>
</evidence>
<name>A0ABW0BPI8_9ACTN</name>
<sequence>MAGAQDLVREASAVPAATVATDELGEAITALAALESQVVALRMSLSAEADARRVADETAHTGTDAWLAQLTGDTRQALAGGLRIARLLQEKYDATREAFAAGRLRLPQVRVIVDAAEQAPPEATPEQVRAAEEQLVARATGDATRSGRPVDARRLRQVARRMFDPVDRELADRHEAILLGRETRSAEAETFFALHDNGNGTFSGRFLIPELHGQLLRHALDRLTSPRRLSRDRAGTLVTDPTALGTDTGANIYEVRGAAFLELVEHLPTTGHGPNSTELLVTVGLDALMSGLGTAGLDTGVRITAGDARRLACEAGLVPAVLGGPSVPLDLGRRRRLHDGNQRRALSLVHDTCAIAGCDRPVAWCEIHHLRPWSRGGRTDLASAIPACGHHHRRAHDARWDLRRRSDGEWAFHRRR</sequence>
<proteinExistence type="inferred from homology"/>
<dbReference type="SMART" id="SM00507">
    <property type="entry name" value="HNHc"/>
    <property type="match status" value="1"/>
</dbReference>
<evidence type="ECO:0000259" key="2">
    <source>
        <dbReference type="SMART" id="SM00507"/>
    </source>
</evidence>
<reference evidence="4" key="1">
    <citation type="journal article" date="2019" name="Int. J. Syst. Evol. Microbiol.">
        <title>The Global Catalogue of Microorganisms (GCM) 10K type strain sequencing project: providing services to taxonomists for standard genome sequencing and annotation.</title>
        <authorList>
            <consortium name="The Broad Institute Genomics Platform"/>
            <consortium name="The Broad Institute Genome Sequencing Center for Infectious Disease"/>
            <person name="Wu L."/>
            <person name="Ma J."/>
        </authorList>
    </citation>
    <scope>NUCLEOTIDE SEQUENCE [LARGE SCALE GENOMIC DNA]</scope>
    <source>
        <strain evidence="4">DFY41</strain>
    </source>
</reference>
<evidence type="ECO:0000256" key="1">
    <source>
        <dbReference type="ARBA" id="ARBA00023450"/>
    </source>
</evidence>